<sequence>MNPRWIEDVNGDGKADIVGFNADGVVVALSNGVNFDKATLWSWWFGSSADAGSWTNFDQFPRFVKDMNNDGKADIIGFGSAGIYIAYSNGKHFEEPFLAMSSFGAVSNGGGGNSYDRHPRVVMDVTGYGLFDIIGFGNAGTFVSVMVDDIADIKITKLNAIKSDNSLSDVKCLSEYESNELEINCFDRCKAESRESILKFDSSNSEGKFYWIWAWILLFGVLGVALLICFKKKSSKPYYLEFCEGSASSYMSLK</sequence>
<proteinExistence type="predicted"/>
<dbReference type="SUPFAM" id="SSF69318">
    <property type="entry name" value="Integrin alpha N-terminal domain"/>
    <property type="match status" value="1"/>
</dbReference>
<reference evidence="2" key="1">
    <citation type="submission" date="2021-09" db="EMBL/GenBank/DDBJ databases">
        <authorList>
            <consortium name="AG Swart"/>
            <person name="Singh M."/>
            <person name="Singh A."/>
            <person name="Seah K."/>
            <person name="Emmerich C."/>
        </authorList>
    </citation>
    <scope>NUCLEOTIDE SEQUENCE</scope>
    <source>
        <strain evidence="2">ATCC30299</strain>
    </source>
</reference>
<organism evidence="2 3">
    <name type="scientific">Blepharisma stoltei</name>
    <dbReference type="NCBI Taxonomy" id="1481888"/>
    <lineage>
        <taxon>Eukaryota</taxon>
        <taxon>Sar</taxon>
        <taxon>Alveolata</taxon>
        <taxon>Ciliophora</taxon>
        <taxon>Postciliodesmatophora</taxon>
        <taxon>Heterotrichea</taxon>
        <taxon>Heterotrichida</taxon>
        <taxon>Blepharismidae</taxon>
        <taxon>Blepharisma</taxon>
    </lineage>
</organism>
<protein>
    <recommendedName>
        <fullName evidence="4">VCBS repeat-containing protein</fullName>
    </recommendedName>
</protein>
<dbReference type="InterPro" id="IPR028994">
    <property type="entry name" value="Integrin_alpha_N"/>
</dbReference>
<keyword evidence="3" id="KW-1185">Reference proteome</keyword>
<dbReference type="Proteomes" id="UP001162131">
    <property type="component" value="Unassembled WGS sequence"/>
</dbReference>
<comment type="caution">
    <text evidence="2">The sequence shown here is derived from an EMBL/GenBank/DDBJ whole genome shotgun (WGS) entry which is preliminary data.</text>
</comment>
<accession>A0AAU9JNJ7</accession>
<evidence type="ECO:0008006" key="4">
    <source>
        <dbReference type="Google" id="ProtNLM"/>
    </source>
</evidence>
<feature type="transmembrane region" description="Helical" evidence="1">
    <location>
        <begin position="209"/>
        <end position="230"/>
    </location>
</feature>
<evidence type="ECO:0000256" key="1">
    <source>
        <dbReference type="SAM" id="Phobius"/>
    </source>
</evidence>
<dbReference type="EMBL" id="CAJZBQ010000037">
    <property type="protein sequence ID" value="CAG9325055.1"/>
    <property type="molecule type" value="Genomic_DNA"/>
</dbReference>
<name>A0AAU9JNJ7_9CILI</name>
<keyword evidence="1" id="KW-0472">Membrane</keyword>
<dbReference type="AlphaFoldDB" id="A0AAU9JNJ7"/>
<evidence type="ECO:0000313" key="2">
    <source>
        <dbReference type="EMBL" id="CAG9325055.1"/>
    </source>
</evidence>
<evidence type="ECO:0000313" key="3">
    <source>
        <dbReference type="Proteomes" id="UP001162131"/>
    </source>
</evidence>
<keyword evidence="1" id="KW-1133">Transmembrane helix</keyword>
<keyword evidence="1" id="KW-0812">Transmembrane</keyword>
<gene>
    <name evidence="2" type="ORF">BSTOLATCC_MIC37801</name>
</gene>